<sequence length="753" mass="82105">MKKIPDFNNIVNKVDINQQKPLFSRLNKDIPASIVVFLVALPLCLGIALASGAPLLSGLISGIVGGIVIGSISHSSVSVSGPAASLTAVVLASIASLGSFDVFLLAVVLGGIFQFTLGILKAGLIADYMPSNIIKGLLAAIGIILIIAQIPYAMGIAADTADYFDPNKNFFSQVDEAIASFYASLTGGALLITGISLAIMIFWDKTPLKNFKLLPPALVVVLLGVALNVIFQYAVPSLYLEEAHLVNIPNIDSVSELVTFPDFSAITNPEVWGVAITITLIASIASLLAIEAADELDPHKRNTPPNRELVAQGIGNTITGLIGGIPITSVIVRSSVNIAAGAETKLSAILHGIFLLLSVLFLSSILNLIPLSSLAAILLVIGYKLASWDVVSTMFRKGWNQFIPFVVTIVAIILTDLLIGIFIGTLVSIFFLLRSNYHNAFFVENTKIFKGETIRLELSNEVSFFNKASIKNTLWNVPDKSTVIIDATFASYIDQDVLEIFEDFRDTYAREHDINLSIIGLKEKYDLGKDLEFVQEELKDSKKRSTPQDIFDYLKDGNQRYVDGKLVSRRLRNKELMDFINAPPLAAVVNCIDMREPLNVLMNTGIGDLIPIRTAGNLANDHGIKSLEVACQKQGAKFILFMGNSANKIYAQALRDFKEGHDSYLCPLIAEAVEANHITRDLINESNLYEHADVITRWSLVRSRELVIEQSQFLRESIEEGSIGMASGFFNRQNGKIDFSEMHQTSEVINSNG</sequence>
<dbReference type="Pfam" id="PF00484">
    <property type="entry name" value="Pro_CA"/>
    <property type="match status" value="1"/>
</dbReference>
<dbReference type="GO" id="GO:0004089">
    <property type="term" value="F:carbonate dehydratase activity"/>
    <property type="evidence" value="ECO:0007669"/>
    <property type="project" value="InterPro"/>
</dbReference>
<dbReference type="InterPro" id="IPR002645">
    <property type="entry name" value="STAS_dom"/>
</dbReference>
<dbReference type="Gene3D" id="3.40.1050.10">
    <property type="entry name" value="Carbonic anhydrase"/>
    <property type="match status" value="1"/>
</dbReference>
<dbReference type="Proteomes" id="UP000309016">
    <property type="component" value="Chromosome"/>
</dbReference>
<evidence type="ECO:0000256" key="1">
    <source>
        <dbReference type="ARBA" id="ARBA00004141"/>
    </source>
</evidence>
<gene>
    <name evidence="9" type="ORF">FHG64_03805</name>
</gene>
<dbReference type="SMART" id="SM00947">
    <property type="entry name" value="Pro_CA"/>
    <property type="match status" value="1"/>
</dbReference>
<protein>
    <submittedName>
        <fullName evidence="9">Sulfate transporter</fullName>
    </submittedName>
</protein>
<dbReference type="PANTHER" id="PTHR11814">
    <property type="entry name" value="SULFATE TRANSPORTER"/>
    <property type="match status" value="1"/>
</dbReference>
<feature type="transmembrane region" description="Helical" evidence="7">
    <location>
        <begin position="103"/>
        <end position="124"/>
    </location>
</feature>
<feature type="domain" description="STAS" evidence="8">
    <location>
        <begin position="456"/>
        <end position="532"/>
    </location>
</feature>
<feature type="transmembrane region" description="Helical" evidence="7">
    <location>
        <begin position="178"/>
        <end position="201"/>
    </location>
</feature>
<dbReference type="InterPro" id="IPR011547">
    <property type="entry name" value="SLC26A/SulP_dom"/>
</dbReference>
<keyword evidence="6" id="KW-0479">Metal-binding</keyword>
<dbReference type="Pfam" id="PF00916">
    <property type="entry name" value="Sulfate_transp"/>
    <property type="match status" value="1"/>
</dbReference>
<evidence type="ECO:0000256" key="5">
    <source>
        <dbReference type="ARBA" id="ARBA00023136"/>
    </source>
</evidence>
<keyword evidence="4 7" id="KW-1133">Transmembrane helix</keyword>
<dbReference type="OrthoDB" id="9771198at2"/>
<feature type="transmembrane region" description="Helical" evidence="7">
    <location>
        <begin position="314"/>
        <end position="336"/>
    </location>
</feature>
<dbReference type="SUPFAM" id="SSF53056">
    <property type="entry name" value="beta-carbonic anhydrase, cab"/>
    <property type="match status" value="1"/>
</dbReference>
<evidence type="ECO:0000256" key="7">
    <source>
        <dbReference type="SAM" id="Phobius"/>
    </source>
</evidence>
<keyword evidence="3 7" id="KW-0812">Transmembrane</keyword>
<reference evidence="9 10" key="1">
    <citation type="submission" date="2019-06" db="EMBL/GenBank/DDBJ databases">
        <title>Complete genome sequence of Antarcticibacterium flavum KCTC 52984T from an Antarctic marine sediment.</title>
        <authorList>
            <person name="Lee Y.M."/>
            <person name="Shin S.C."/>
        </authorList>
    </citation>
    <scope>NUCLEOTIDE SEQUENCE [LARGE SCALE GENOMIC DNA]</scope>
    <source>
        <strain evidence="9 10">KCTC 52984</strain>
    </source>
</reference>
<dbReference type="GO" id="GO:0008270">
    <property type="term" value="F:zinc ion binding"/>
    <property type="evidence" value="ECO:0007669"/>
    <property type="project" value="InterPro"/>
</dbReference>
<proteinExistence type="inferred from homology"/>
<comment type="similarity">
    <text evidence="2">Belongs to the beta-class carbonic anhydrase family.</text>
</comment>
<keyword evidence="10" id="KW-1185">Reference proteome</keyword>
<dbReference type="GO" id="GO:0016020">
    <property type="term" value="C:membrane"/>
    <property type="evidence" value="ECO:0007669"/>
    <property type="project" value="UniProtKB-SubCell"/>
</dbReference>
<organism evidence="9 10">
    <name type="scientific">Antarcticibacterium flavum</name>
    <dbReference type="NCBI Taxonomy" id="2058175"/>
    <lineage>
        <taxon>Bacteria</taxon>
        <taxon>Pseudomonadati</taxon>
        <taxon>Bacteroidota</taxon>
        <taxon>Flavobacteriia</taxon>
        <taxon>Flavobacteriales</taxon>
        <taxon>Flavobacteriaceae</taxon>
        <taxon>Antarcticibacterium</taxon>
    </lineage>
</organism>
<feature type="binding site" evidence="6">
    <location>
        <position position="593"/>
    </location>
    <ligand>
        <name>Zn(2+)</name>
        <dbReference type="ChEBI" id="CHEBI:29105"/>
    </ligand>
</feature>
<evidence type="ECO:0000256" key="2">
    <source>
        <dbReference type="ARBA" id="ARBA00006217"/>
    </source>
</evidence>
<name>A0A5B7X1Q1_9FLAO</name>
<feature type="binding site" evidence="6">
    <location>
        <position position="591"/>
    </location>
    <ligand>
        <name>Zn(2+)</name>
        <dbReference type="ChEBI" id="CHEBI:29105"/>
    </ligand>
</feature>
<accession>A0A5B7X1Q1</accession>
<comment type="cofactor">
    <cofactor evidence="6">
        <name>Zn(2+)</name>
        <dbReference type="ChEBI" id="CHEBI:29105"/>
    </cofactor>
    <text evidence="6">Binds 1 zinc ion per subunit.</text>
</comment>
<dbReference type="InterPro" id="IPR036874">
    <property type="entry name" value="Carbonic_anhydrase_sf"/>
</dbReference>
<comment type="subcellular location">
    <subcellularLocation>
        <location evidence="1">Membrane</location>
        <topology evidence="1">Multi-pass membrane protein</topology>
    </subcellularLocation>
</comment>
<dbReference type="GO" id="GO:0055085">
    <property type="term" value="P:transmembrane transport"/>
    <property type="evidence" value="ECO:0007669"/>
    <property type="project" value="InterPro"/>
</dbReference>
<feature type="transmembrane region" description="Helical" evidence="7">
    <location>
        <begin position="30"/>
        <end position="49"/>
    </location>
</feature>
<dbReference type="InterPro" id="IPR001765">
    <property type="entry name" value="Carbonic_anhydrase"/>
</dbReference>
<feature type="transmembrane region" description="Helical" evidence="7">
    <location>
        <begin position="271"/>
        <end position="293"/>
    </location>
</feature>
<evidence type="ECO:0000256" key="4">
    <source>
        <dbReference type="ARBA" id="ARBA00022989"/>
    </source>
</evidence>
<evidence type="ECO:0000256" key="3">
    <source>
        <dbReference type="ARBA" id="ARBA00022692"/>
    </source>
</evidence>
<dbReference type="RefSeq" id="WP_139065174.1">
    <property type="nucleotide sequence ID" value="NZ_CP040812.1"/>
</dbReference>
<dbReference type="EMBL" id="CP040812">
    <property type="protein sequence ID" value="QCY68588.1"/>
    <property type="molecule type" value="Genomic_DNA"/>
</dbReference>
<dbReference type="AlphaFoldDB" id="A0A5B7X1Q1"/>
<evidence type="ECO:0000313" key="10">
    <source>
        <dbReference type="Proteomes" id="UP000309016"/>
    </source>
</evidence>
<feature type="transmembrane region" description="Helical" evidence="7">
    <location>
        <begin position="402"/>
        <end position="433"/>
    </location>
</feature>
<dbReference type="KEGG" id="afla:FHG64_03805"/>
<keyword evidence="6" id="KW-0862">Zinc</keyword>
<keyword evidence="5 7" id="KW-0472">Membrane</keyword>
<feature type="transmembrane region" description="Helical" evidence="7">
    <location>
        <begin position="348"/>
        <end position="381"/>
    </location>
</feature>
<evidence type="ECO:0000313" key="9">
    <source>
        <dbReference type="EMBL" id="QCY68588.1"/>
    </source>
</evidence>
<feature type="transmembrane region" description="Helical" evidence="7">
    <location>
        <begin position="213"/>
        <end position="235"/>
    </location>
</feature>
<dbReference type="PROSITE" id="PS50801">
    <property type="entry name" value="STAS"/>
    <property type="match status" value="1"/>
</dbReference>
<evidence type="ECO:0000256" key="6">
    <source>
        <dbReference type="PIRSR" id="PIRSR601765-1"/>
    </source>
</evidence>
<evidence type="ECO:0000259" key="8">
    <source>
        <dbReference type="PROSITE" id="PS50801"/>
    </source>
</evidence>
<feature type="transmembrane region" description="Helical" evidence="7">
    <location>
        <begin position="136"/>
        <end position="158"/>
    </location>
</feature>
<dbReference type="InterPro" id="IPR001902">
    <property type="entry name" value="SLC26A/SulP_fam"/>
</dbReference>